<dbReference type="Proteomes" id="UP000186323">
    <property type="component" value="Chromosome I"/>
</dbReference>
<feature type="transmembrane region" description="Helical" evidence="2">
    <location>
        <begin position="112"/>
        <end position="133"/>
    </location>
</feature>
<dbReference type="OrthoDB" id="9797543at2"/>
<feature type="region of interest" description="Disordered" evidence="1">
    <location>
        <begin position="145"/>
        <end position="212"/>
    </location>
</feature>
<keyword evidence="5" id="KW-1185">Reference proteome</keyword>
<reference evidence="5" key="1">
    <citation type="submission" date="2016-10" db="EMBL/GenBank/DDBJ databases">
        <authorList>
            <person name="Wegmann U."/>
        </authorList>
    </citation>
    <scope>NUCLEOTIDE SEQUENCE [LARGE SCALE GENOMIC DNA]</scope>
</reference>
<dbReference type="PANTHER" id="PTHR34475:SF1">
    <property type="entry name" value="CYTOSKELETON PROTEIN RODZ"/>
    <property type="match status" value="1"/>
</dbReference>
<protein>
    <recommendedName>
        <fullName evidence="3">Cytoskeleton protein RodZ-like C-terminal domain-containing protein</fullName>
    </recommendedName>
</protein>
<dbReference type="InterPro" id="IPR010982">
    <property type="entry name" value="Lambda_DNA-bd_dom_sf"/>
</dbReference>
<proteinExistence type="predicted"/>
<dbReference type="InterPro" id="IPR050400">
    <property type="entry name" value="Bact_Cytoskel_RodZ"/>
</dbReference>
<dbReference type="SUPFAM" id="SSF47413">
    <property type="entry name" value="lambda repressor-like DNA-binding domains"/>
    <property type="match status" value="1"/>
</dbReference>
<dbReference type="KEGG" id="dpg:DESPIGER_0341"/>
<dbReference type="PANTHER" id="PTHR34475">
    <property type="match status" value="1"/>
</dbReference>
<feature type="compositionally biased region" description="Low complexity" evidence="1">
    <location>
        <begin position="150"/>
        <end position="159"/>
    </location>
</feature>
<dbReference type="AlphaFoldDB" id="A0A1K1LBZ9"/>
<dbReference type="EMBL" id="LT630450">
    <property type="protein sequence ID" value="SFV72233.1"/>
    <property type="molecule type" value="Genomic_DNA"/>
</dbReference>
<evidence type="ECO:0000313" key="5">
    <source>
        <dbReference type="Proteomes" id="UP000186323"/>
    </source>
</evidence>
<name>A0A1K1LBZ9_9BACT</name>
<dbReference type="RefSeq" id="WP_072332255.1">
    <property type="nucleotide sequence ID" value="NZ_CBCTAE010000009.1"/>
</dbReference>
<sequence length="335" mass="34253">MTFEELGAALCAERERRGLSLDDVAAHLKISTRLIQALESGDLSALPHPAYTKGFLRAYAAYMALDSEGVAEVLHALHPAAVTECTVMGGDEGLRGNPAILRHGARHGIAGWLRVFILLILLVALAGGGWMLWQRGVFKDLTGGKEQSLPTAEPAAVAPVPEPVAPAPSAATPAAPAASAPAAGQAVPAPRGAGGAAAPAGSAAPVVPAPAQPERSAAPVYTGMMDTRPAELTWGQTANAATVQDAAAQDPSLPAGMHRVVVTGTGECWMRATVDGEVRQFSVHKGDIITLEFSKALEVKLGNAGGVQVSYDGTELPAPGQAGQVKTLVFPPAAN</sequence>
<feature type="domain" description="Cytoskeleton protein RodZ-like C-terminal" evidence="3">
    <location>
        <begin position="261"/>
        <end position="328"/>
    </location>
</feature>
<dbReference type="Pfam" id="PF13413">
    <property type="entry name" value="HTH_25"/>
    <property type="match status" value="1"/>
</dbReference>
<evidence type="ECO:0000313" key="4">
    <source>
        <dbReference type="EMBL" id="SFV72233.1"/>
    </source>
</evidence>
<evidence type="ECO:0000256" key="2">
    <source>
        <dbReference type="SAM" id="Phobius"/>
    </source>
</evidence>
<keyword evidence="2" id="KW-0812">Transmembrane</keyword>
<dbReference type="GO" id="GO:0003677">
    <property type="term" value="F:DNA binding"/>
    <property type="evidence" value="ECO:0007669"/>
    <property type="project" value="InterPro"/>
</dbReference>
<dbReference type="CDD" id="cd00093">
    <property type="entry name" value="HTH_XRE"/>
    <property type="match status" value="1"/>
</dbReference>
<keyword evidence="2" id="KW-1133">Transmembrane helix</keyword>
<evidence type="ECO:0000256" key="1">
    <source>
        <dbReference type="SAM" id="MobiDB-lite"/>
    </source>
</evidence>
<feature type="compositionally biased region" description="Low complexity" evidence="1">
    <location>
        <begin position="167"/>
        <end position="206"/>
    </location>
</feature>
<dbReference type="InterPro" id="IPR025194">
    <property type="entry name" value="RodZ-like_C"/>
</dbReference>
<dbReference type="Gene3D" id="1.10.260.40">
    <property type="entry name" value="lambda repressor-like DNA-binding domains"/>
    <property type="match status" value="1"/>
</dbReference>
<keyword evidence="2" id="KW-0472">Membrane</keyword>
<organism evidence="4 5">
    <name type="scientific">Desulfovibrio piger</name>
    <dbReference type="NCBI Taxonomy" id="901"/>
    <lineage>
        <taxon>Bacteria</taxon>
        <taxon>Pseudomonadati</taxon>
        <taxon>Thermodesulfobacteriota</taxon>
        <taxon>Desulfovibrionia</taxon>
        <taxon>Desulfovibrionales</taxon>
        <taxon>Desulfovibrionaceae</taxon>
        <taxon>Desulfovibrio</taxon>
    </lineage>
</organism>
<dbReference type="InterPro" id="IPR001387">
    <property type="entry name" value="Cro/C1-type_HTH"/>
</dbReference>
<dbReference type="Pfam" id="PF13464">
    <property type="entry name" value="RodZ_C"/>
    <property type="match status" value="1"/>
</dbReference>
<gene>
    <name evidence="4" type="ORF">DESPIGER_0341</name>
</gene>
<accession>A0A1K1LBZ9</accession>
<evidence type="ECO:0000259" key="3">
    <source>
        <dbReference type="Pfam" id="PF13464"/>
    </source>
</evidence>